<dbReference type="Pfam" id="PF12102">
    <property type="entry name" value="MrcB_N"/>
    <property type="match status" value="1"/>
</dbReference>
<reference evidence="2 3" key="1">
    <citation type="submission" date="2020-08" db="EMBL/GenBank/DDBJ databases">
        <title>Sequencing the genomes of 1000 actinobacteria strains.</title>
        <authorList>
            <person name="Klenk H.-P."/>
        </authorList>
    </citation>
    <scope>NUCLEOTIDE SEQUENCE [LARGE SCALE GENOMIC DNA]</scope>
    <source>
        <strain evidence="2 3">DSM 40129</strain>
    </source>
</reference>
<evidence type="ECO:0000313" key="3">
    <source>
        <dbReference type="Proteomes" id="UP000579531"/>
    </source>
</evidence>
<feature type="domain" description="Type IV methyl-directed restriction enzyme EcoKMcrB subunit DNA-binding" evidence="1">
    <location>
        <begin position="11"/>
        <end position="141"/>
    </location>
</feature>
<gene>
    <name evidence="2" type="ORF">HNR72_002386</name>
</gene>
<name>A0AA89Q2G8_STRCU</name>
<dbReference type="GeneID" id="93838786"/>
<dbReference type="Proteomes" id="UP000579531">
    <property type="component" value="Unassembled WGS sequence"/>
</dbReference>
<dbReference type="RefSeq" id="WP_184846811.1">
    <property type="nucleotide sequence ID" value="NZ_BAABFE010000006.1"/>
</dbReference>
<evidence type="ECO:0000259" key="1">
    <source>
        <dbReference type="Pfam" id="PF12102"/>
    </source>
</evidence>
<keyword evidence="3" id="KW-1185">Reference proteome</keyword>
<sequence>MSDLPLPHGFVASGYGGKGSASSTPWIGVFGKAINTQAQEGLYLAYIFDATLASVTLTLQQGVTKLSDEYPKLGDRLKELKRRARRLRAGIEPELALHWAHTPAFRSKLERPRAYEAASVAARRYEIASMPEEEVLAGDLLVASLLLRDAAAGHRVWLQQPTENEPIVYEREIHLPADDPLDRFRPNDSSDYYVHIKGGRRRRERRHEELIKDYGLHVVTRGYQPITQGMHPRDLVLRRPAVDRQRSWLVEGKAVKRGNTTQAVREAVGQLYEYSYYWHEKRSEPKPHLVALFTEDIGHYAEYLEERGIASIWRTEGGGWAGSPTAVSWDLTSAA</sequence>
<organism evidence="2 3">
    <name type="scientific">Streptomyces collinus</name>
    <dbReference type="NCBI Taxonomy" id="42684"/>
    <lineage>
        <taxon>Bacteria</taxon>
        <taxon>Bacillati</taxon>
        <taxon>Actinomycetota</taxon>
        <taxon>Actinomycetes</taxon>
        <taxon>Kitasatosporales</taxon>
        <taxon>Streptomycetaceae</taxon>
        <taxon>Streptomyces</taxon>
    </lineage>
</organism>
<protein>
    <recommendedName>
        <fullName evidence="1">Type IV methyl-directed restriction enzyme EcoKMcrB subunit DNA-binding domain-containing protein</fullName>
    </recommendedName>
</protein>
<dbReference type="AlphaFoldDB" id="A0AA89Q2G8"/>
<dbReference type="Gene3D" id="3.30.920.90">
    <property type="match status" value="1"/>
</dbReference>
<dbReference type="InterPro" id="IPR021961">
    <property type="entry name" value="McrB_DNA-bd"/>
</dbReference>
<dbReference type="EMBL" id="JACHLX010000001">
    <property type="protein sequence ID" value="MBB5811358.1"/>
    <property type="molecule type" value="Genomic_DNA"/>
</dbReference>
<accession>A0AA89Q2G8</accession>
<proteinExistence type="predicted"/>
<evidence type="ECO:0000313" key="2">
    <source>
        <dbReference type="EMBL" id="MBB5811358.1"/>
    </source>
</evidence>
<comment type="caution">
    <text evidence="2">The sequence shown here is derived from an EMBL/GenBank/DDBJ whole genome shotgun (WGS) entry which is preliminary data.</text>
</comment>